<evidence type="ECO:0000313" key="2">
    <source>
        <dbReference type="Proteomes" id="UP000824120"/>
    </source>
</evidence>
<evidence type="ECO:0000313" key="1">
    <source>
        <dbReference type="EMBL" id="KAG5570999.1"/>
    </source>
</evidence>
<dbReference type="AlphaFoldDB" id="A0A9J5W6M7"/>
<gene>
    <name evidence="1" type="ORF">H5410_060765</name>
</gene>
<sequence length="75" mass="8304">MTTTTGIFTGIVTVLTPCVATTTTASAIINRLLYTIEAKFTAAEELEEEEVVFSVASFATLLGCDPKWRQQQRMW</sequence>
<accession>A0A9J5W6M7</accession>
<keyword evidence="2" id="KW-1185">Reference proteome</keyword>
<name>A0A9J5W6M7_SOLCO</name>
<dbReference type="Proteomes" id="UP000824120">
    <property type="component" value="Chromosome 12"/>
</dbReference>
<reference evidence="1 2" key="1">
    <citation type="submission" date="2020-09" db="EMBL/GenBank/DDBJ databases">
        <title>De no assembly of potato wild relative species, Solanum commersonii.</title>
        <authorList>
            <person name="Cho K."/>
        </authorList>
    </citation>
    <scope>NUCLEOTIDE SEQUENCE [LARGE SCALE GENOMIC DNA]</scope>
    <source>
        <strain evidence="1">LZ3.2</strain>
        <tissue evidence="1">Leaf</tissue>
    </source>
</reference>
<organism evidence="1 2">
    <name type="scientific">Solanum commersonii</name>
    <name type="common">Commerson's wild potato</name>
    <name type="synonym">Commerson's nightshade</name>
    <dbReference type="NCBI Taxonomy" id="4109"/>
    <lineage>
        <taxon>Eukaryota</taxon>
        <taxon>Viridiplantae</taxon>
        <taxon>Streptophyta</taxon>
        <taxon>Embryophyta</taxon>
        <taxon>Tracheophyta</taxon>
        <taxon>Spermatophyta</taxon>
        <taxon>Magnoliopsida</taxon>
        <taxon>eudicotyledons</taxon>
        <taxon>Gunneridae</taxon>
        <taxon>Pentapetalae</taxon>
        <taxon>asterids</taxon>
        <taxon>lamiids</taxon>
        <taxon>Solanales</taxon>
        <taxon>Solanaceae</taxon>
        <taxon>Solanoideae</taxon>
        <taxon>Solaneae</taxon>
        <taxon>Solanum</taxon>
    </lineage>
</organism>
<dbReference type="EMBL" id="JACXVP010000012">
    <property type="protein sequence ID" value="KAG5570999.1"/>
    <property type="molecule type" value="Genomic_DNA"/>
</dbReference>
<comment type="caution">
    <text evidence="1">The sequence shown here is derived from an EMBL/GenBank/DDBJ whole genome shotgun (WGS) entry which is preliminary data.</text>
</comment>
<protein>
    <submittedName>
        <fullName evidence="1">Uncharacterized protein</fullName>
    </submittedName>
</protein>
<proteinExistence type="predicted"/>